<gene>
    <name evidence="2" type="ORF">sS8_5001</name>
</gene>
<dbReference type="InterPro" id="IPR038717">
    <property type="entry name" value="Tc1-like_DDE_dom"/>
</dbReference>
<dbReference type="EMBL" id="AP017928">
    <property type="protein sequence ID" value="BBA36924.1"/>
    <property type="molecule type" value="Genomic_DNA"/>
</dbReference>
<sequence>MKRQWCIPEVSAEYVASMEDVLDLYAEPYDPKRPKVNFDETNKQLIQETRRPWPAEPGQPERYDYEYERRRTRNLFLFLEPQTGWRHLEVTHQRTMLEFAQQMRWLVEERYPEAEKIRVVLDNLNTHKPASLYDAVPPAEARRILTKLEFHYTPKHGSWLNMAEIELSVLQRQCLDRRIPDEDMLKREIAAWEADRNATQATIDWRFSVTDAREKLKRLYPSHSS</sequence>
<dbReference type="InterPro" id="IPR047655">
    <property type="entry name" value="Transpos_IS630-like"/>
</dbReference>
<proteinExistence type="predicted"/>
<name>A0A250KZL6_9GAMM</name>
<evidence type="ECO:0000313" key="2">
    <source>
        <dbReference type="EMBL" id="BBA36924.1"/>
    </source>
</evidence>
<protein>
    <submittedName>
        <fullName evidence="2">Mobile element protein</fullName>
    </submittedName>
</protein>
<keyword evidence="3" id="KW-1185">Reference proteome</keyword>
<dbReference type="Pfam" id="PF13358">
    <property type="entry name" value="DDE_3"/>
    <property type="match status" value="1"/>
</dbReference>
<dbReference type="KEGG" id="mmai:sS8_5001"/>
<reference evidence="2 3" key="1">
    <citation type="submission" date="2016-12" db="EMBL/GenBank/DDBJ databases">
        <title>Genome sequencing of Methylocaldum marinum.</title>
        <authorList>
            <person name="Takeuchi M."/>
            <person name="Kamagata Y."/>
            <person name="Hiraoka S."/>
            <person name="Oshima K."/>
            <person name="Hattori M."/>
            <person name="Iwasaki W."/>
        </authorList>
    </citation>
    <scope>NUCLEOTIDE SEQUENCE [LARGE SCALE GENOMIC DNA]</scope>
    <source>
        <strain evidence="2 3">S8</strain>
    </source>
</reference>
<accession>A0A250KZL6</accession>
<dbReference type="Proteomes" id="UP000266313">
    <property type="component" value="Chromosome"/>
</dbReference>
<feature type="domain" description="Tc1-like transposase DDE" evidence="1">
    <location>
        <begin position="37"/>
        <end position="185"/>
    </location>
</feature>
<organism evidence="2 3">
    <name type="scientific">Methylocaldum marinum</name>
    <dbReference type="NCBI Taxonomy" id="1432792"/>
    <lineage>
        <taxon>Bacteria</taxon>
        <taxon>Pseudomonadati</taxon>
        <taxon>Pseudomonadota</taxon>
        <taxon>Gammaproteobacteria</taxon>
        <taxon>Methylococcales</taxon>
        <taxon>Methylococcaceae</taxon>
        <taxon>Methylocaldum</taxon>
    </lineage>
</organism>
<dbReference type="AlphaFoldDB" id="A0A250KZL6"/>
<evidence type="ECO:0000313" key="3">
    <source>
        <dbReference type="Proteomes" id="UP000266313"/>
    </source>
</evidence>
<evidence type="ECO:0000259" key="1">
    <source>
        <dbReference type="Pfam" id="PF13358"/>
    </source>
</evidence>
<dbReference type="NCBIfam" id="NF033545">
    <property type="entry name" value="transpos_IS630"/>
    <property type="match status" value="1"/>
</dbReference>